<evidence type="ECO:0008006" key="8">
    <source>
        <dbReference type="Google" id="ProtNLM"/>
    </source>
</evidence>
<evidence type="ECO:0000313" key="7">
    <source>
        <dbReference type="Proteomes" id="UP000215506"/>
    </source>
</evidence>
<dbReference type="EMBL" id="NGAF01000002">
    <property type="protein sequence ID" value="OXR46237.1"/>
    <property type="molecule type" value="Genomic_DNA"/>
</dbReference>
<reference evidence="6 7" key="1">
    <citation type="submission" date="2017-07" db="EMBL/GenBank/DDBJ databases">
        <title>First draft Genome Sequence of Nocardia cerradoensis isolated from human infection.</title>
        <authorList>
            <person name="Carrasco G."/>
        </authorList>
    </citation>
    <scope>NUCLEOTIDE SEQUENCE [LARGE SCALE GENOMIC DNA]</scope>
    <source>
        <strain evidence="6 7">CNM20130759</strain>
    </source>
</reference>
<dbReference type="RefSeq" id="WP_094024623.1">
    <property type="nucleotide sequence ID" value="NZ_NGAF01000002.1"/>
</dbReference>
<evidence type="ECO:0000256" key="1">
    <source>
        <dbReference type="ARBA" id="ARBA00004141"/>
    </source>
</evidence>
<dbReference type="AlphaFoldDB" id="A0A231HC15"/>
<protein>
    <recommendedName>
        <fullName evidence="8">DoxX family protein</fullName>
    </recommendedName>
</protein>
<feature type="transmembrane region" description="Helical" evidence="5">
    <location>
        <begin position="97"/>
        <end position="114"/>
    </location>
</feature>
<comment type="subcellular location">
    <subcellularLocation>
        <location evidence="1">Membrane</location>
        <topology evidence="1">Multi-pass membrane protein</topology>
    </subcellularLocation>
</comment>
<keyword evidence="7" id="KW-1185">Reference proteome</keyword>
<evidence type="ECO:0000313" key="6">
    <source>
        <dbReference type="EMBL" id="OXR46237.1"/>
    </source>
</evidence>
<feature type="transmembrane region" description="Helical" evidence="5">
    <location>
        <begin position="71"/>
        <end position="91"/>
    </location>
</feature>
<keyword evidence="4 5" id="KW-0472">Membrane</keyword>
<evidence type="ECO:0000256" key="2">
    <source>
        <dbReference type="ARBA" id="ARBA00022692"/>
    </source>
</evidence>
<dbReference type="Proteomes" id="UP000215506">
    <property type="component" value="Unassembled WGS sequence"/>
</dbReference>
<organism evidence="6 7">
    <name type="scientific">Nocardia cerradoensis</name>
    <dbReference type="NCBI Taxonomy" id="85688"/>
    <lineage>
        <taxon>Bacteria</taxon>
        <taxon>Bacillati</taxon>
        <taxon>Actinomycetota</taxon>
        <taxon>Actinomycetes</taxon>
        <taxon>Mycobacteriales</taxon>
        <taxon>Nocardiaceae</taxon>
        <taxon>Nocardia</taxon>
    </lineage>
</organism>
<gene>
    <name evidence="6" type="ORF">B7C42_01203</name>
</gene>
<name>A0A231HC15_9NOCA</name>
<accession>A0A231HC15</accession>
<dbReference type="InterPro" id="IPR032808">
    <property type="entry name" value="DoxX"/>
</dbReference>
<sequence length="115" mass="11897">MHTAYVTVTIVAAVVIFGATVVDIVNPEWVRGNMRSYGVPDWALMPLAAIKAAGALGLLAGLVFSAIGLAAAVGLVLYFVGAVITIVRARWYAHLPYPMPCLVLASAAACLSALA</sequence>
<proteinExistence type="predicted"/>
<evidence type="ECO:0000256" key="4">
    <source>
        <dbReference type="ARBA" id="ARBA00023136"/>
    </source>
</evidence>
<comment type="caution">
    <text evidence="6">The sequence shown here is derived from an EMBL/GenBank/DDBJ whole genome shotgun (WGS) entry which is preliminary data.</text>
</comment>
<dbReference type="GO" id="GO:0016020">
    <property type="term" value="C:membrane"/>
    <property type="evidence" value="ECO:0007669"/>
    <property type="project" value="UniProtKB-SubCell"/>
</dbReference>
<feature type="transmembrane region" description="Helical" evidence="5">
    <location>
        <begin position="42"/>
        <end position="64"/>
    </location>
</feature>
<keyword evidence="3 5" id="KW-1133">Transmembrane helix</keyword>
<keyword evidence="2 5" id="KW-0812">Transmembrane</keyword>
<evidence type="ECO:0000256" key="5">
    <source>
        <dbReference type="SAM" id="Phobius"/>
    </source>
</evidence>
<dbReference type="Pfam" id="PF13564">
    <property type="entry name" value="DoxX_2"/>
    <property type="match status" value="1"/>
</dbReference>
<evidence type="ECO:0000256" key="3">
    <source>
        <dbReference type="ARBA" id="ARBA00022989"/>
    </source>
</evidence>